<reference evidence="2" key="1">
    <citation type="submission" date="2022-05" db="EMBL/GenBank/DDBJ databases">
        <title>Jatrophihabitans sp. SB3-54 whole genome sequence.</title>
        <authorList>
            <person name="Suh M.K."/>
            <person name="Eom M.K."/>
            <person name="Kim J.S."/>
            <person name="Kim H.S."/>
            <person name="Do H.E."/>
            <person name="Shin Y.K."/>
            <person name="Lee J.-S."/>
        </authorList>
    </citation>
    <scope>NUCLEOTIDE SEQUENCE</scope>
    <source>
        <strain evidence="2">SB3-54</strain>
    </source>
</reference>
<organism evidence="2 3">
    <name type="scientific">Jatrophihabitans cynanchi</name>
    <dbReference type="NCBI Taxonomy" id="2944128"/>
    <lineage>
        <taxon>Bacteria</taxon>
        <taxon>Bacillati</taxon>
        <taxon>Actinomycetota</taxon>
        <taxon>Actinomycetes</taxon>
        <taxon>Jatrophihabitantales</taxon>
        <taxon>Jatrophihabitantaceae</taxon>
        <taxon>Jatrophihabitans</taxon>
    </lineage>
</organism>
<dbReference type="InterPro" id="IPR047789">
    <property type="entry name" value="CU044_5270-like"/>
</dbReference>
<dbReference type="EMBL" id="CP097463">
    <property type="protein sequence ID" value="WAX57970.1"/>
    <property type="molecule type" value="Genomic_DNA"/>
</dbReference>
<dbReference type="Proteomes" id="UP001164693">
    <property type="component" value="Chromosome"/>
</dbReference>
<gene>
    <name evidence="2" type="ORF">M6B22_04185</name>
</gene>
<evidence type="ECO:0000313" key="3">
    <source>
        <dbReference type="Proteomes" id="UP001164693"/>
    </source>
</evidence>
<keyword evidence="1" id="KW-1133">Transmembrane helix</keyword>
<sequence length="319" mass="34708">MTTDLDERLADLRRQPHWPAAERTVILEQVLSTDPTPDRADIRLTSSRTPRRRRAAVLVTAAGLAAAACIAVPAVLPAGTPGSADQAAAVQALHQLAHIAAVSPSDQLGPHQYLHLVDVEHQQALADQPAVESRFEDWIRADGQTWQRRIERSGSGPNQEEVWLLPPGPQAIDGMTAPQYLDRLPTDPAALEAYVRAHSVGSTSADERVFVAVSDIVRRGLAKPNLRSAAIDVLAHLGHVRLGDVTRDSLGNPVQSFEFVDPSGRPGDIQVLMFDTRTAQITEERDYFHGKLHFTRTVPVFEVVSSVPAGIRDTAIAQK</sequence>
<proteinExistence type="predicted"/>
<accession>A0ABY7JZG3</accession>
<keyword evidence="3" id="KW-1185">Reference proteome</keyword>
<keyword evidence="1" id="KW-0472">Membrane</keyword>
<evidence type="ECO:0000313" key="2">
    <source>
        <dbReference type="EMBL" id="WAX57970.1"/>
    </source>
</evidence>
<protein>
    <submittedName>
        <fullName evidence="2">CU044_5270 family protein</fullName>
    </submittedName>
</protein>
<evidence type="ECO:0000256" key="1">
    <source>
        <dbReference type="SAM" id="Phobius"/>
    </source>
</evidence>
<name>A0ABY7JZG3_9ACTN</name>
<keyword evidence="1" id="KW-0812">Transmembrane</keyword>
<feature type="transmembrane region" description="Helical" evidence="1">
    <location>
        <begin position="55"/>
        <end position="76"/>
    </location>
</feature>
<dbReference type="RefSeq" id="WP_269444518.1">
    <property type="nucleotide sequence ID" value="NZ_CP097463.1"/>
</dbReference>
<dbReference type="NCBIfam" id="NF038083">
    <property type="entry name" value="CU044_5270_fam"/>
    <property type="match status" value="1"/>
</dbReference>